<evidence type="ECO:0000313" key="3">
    <source>
        <dbReference type="Proteomes" id="UP000318055"/>
    </source>
</evidence>
<organism evidence="2 3">
    <name type="scientific">Sphingomonas suaedae</name>
    <dbReference type="NCBI Taxonomy" id="2599297"/>
    <lineage>
        <taxon>Bacteria</taxon>
        <taxon>Pseudomonadati</taxon>
        <taxon>Pseudomonadota</taxon>
        <taxon>Alphaproteobacteria</taxon>
        <taxon>Sphingomonadales</taxon>
        <taxon>Sphingomonadaceae</taxon>
        <taxon>Sphingomonas</taxon>
    </lineage>
</organism>
<dbReference type="Pfam" id="PF03203">
    <property type="entry name" value="MerC"/>
    <property type="match status" value="1"/>
</dbReference>
<accession>A0A518RGQ9</accession>
<dbReference type="OrthoDB" id="6078385at2"/>
<dbReference type="InterPro" id="IPR004891">
    <property type="entry name" value="Mercury-R_MerC"/>
</dbReference>
<reference evidence="2 3" key="1">
    <citation type="submission" date="2019-07" db="EMBL/GenBank/DDBJ databases">
        <title>Sphingomonas alkalisoli sp. nov., isolated from rhizosphere soil of Suaedae salsa.</title>
        <authorList>
            <person name="Zhang H."/>
            <person name="Xu L."/>
            <person name="Zhang J.-X."/>
            <person name="Sun J.-Q."/>
        </authorList>
    </citation>
    <scope>NUCLEOTIDE SEQUENCE [LARGE SCALE GENOMIC DNA]</scope>
    <source>
        <strain evidence="2 3">XS-10</strain>
    </source>
</reference>
<dbReference type="AlphaFoldDB" id="A0A518RGQ9"/>
<dbReference type="EMBL" id="CP042239">
    <property type="protein sequence ID" value="QDX26642.1"/>
    <property type="molecule type" value="Genomic_DNA"/>
</dbReference>
<dbReference type="GO" id="GO:0015097">
    <property type="term" value="F:mercury ion transmembrane transporter activity"/>
    <property type="evidence" value="ECO:0007669"/>
    <property type="project" value="InterPro"/>
</dbReference>
<evidence type="ECO:0000313" key="2">
    <source>
        <dbReference type="EMBL" id="QDX26642.1"/>
    </source>
</evidence>
<name>A0A518RGQ9_9SPHN</name>
<feature type="transmembrane region" description="Helical" evidence="1">
    <location>
        <begin position="87"/>
        <end position="109"/>
    </location>
</feature>
<keyword evidence="1" id="KW-0472">Membrane</keyword>
<dbReference type="RefSeq" id="WP_145847467.1">
    <property type="nucleotide sequence ID" value="NZ_CP042239.1"/>
</dbReference>
<evidence type="ECO:0000256" key="1">
    <source>
        <dbReference type="SAM" id="Phobius"/>
    </source>
</evidence>
<feature type="transmembrane region" description="Helical" evidence="1">
    <location>
        <begin position="115"/>
        <end position="132"/>
    </location>
</feature>
<dbReference type="GO" id="GO:0016020">
    <property type="term" value="C:membrane"/>
    <property type="evidence" value="ECO:0007669"/>
    <property type="project" value="InterPro"/>
</dbReference>
<sequence length="137" mass="14433">MDQVLASRFPPFRIGAPRFWEQVDLRLDRVAIAVSSLCLAHCLATTVLLALASAAGALMHPLIHEVGLVLAILFGVVALGRGILKHGYMMPAAVGAFGLGMMAGALTLPHGGQEIMWTVIGVAILALGHDLNRRATC</sequence>
<proteinExistence type="predicted"/>
<protein>
    <submittedName>
        <fullName evidence="2">MerC domain-containing protein</fullName>
    </submittedName>
</protein>
<dbReference type="KEGG" id="ssua:FPZ54_11830"/>
<feature type="transmembrane region" description="Helical" evidence="1">
    <location>
        <begin position="62"/>
        <end position="80"/>
    </location>
</feature>
<keyword evidence="1" id="KW-0812">Transmembrane</keyword>
<gene>
    <name evidence="2" type="ORF">FPZ54_11830</name>
</gene>
<dbReference type="Proteomes" id="UP000318055">
    <property type="component" value="Chromosome"/>
</dbReference>
<keyword evidence="1" id="KW-1133">Transmembrane helix</keyword>
<keyword evidence="3" id="KW-1185">Reference proteome</keyword>
<feature type="transmembrane region" description="Helical" evidence="1">
    <location>
        <begin position="30"/>
        <end position="56"/>
    </location>
</feature>